<gene>
    <name evidence="1" type="primary">thiL</name>
    <name evidence="4" type="ORF">D9V41_06160</name>
</gene>
<dbReference type="Gene3D" id="3.30.1330.10">
    <property type="entry name" value="PurM-like, N-terminal domain"/>
    <property type="match status" value="1"/>
</dbReference>
<dbReference type="SUPFAM" id="SSF56042">
    <property type="entry name" value="PurM C-terminal domain-like"/>
    <property type="match status" value="1"/>
</dbReference>
<keyword evidence="5" id="KW-1185">Reference proteome</keyword>
<feature type="binding site" evidence="1">
    <location>
        <position position="55"/>
    </location>
    <ligand>
        <name>Mg(2+)</name>
        <dbReference type="ChEBI" id="CHEBI:18420"/>
        <label>1</label>
    </ligand>
</feature>
<dbReference type="InterPro" id="IPR006283">
    <property type="entry name" value="ThiL-like"/>
</dbReference>
<dbReference type="PANTHER" id="PTHR30270">
    <property type="entry name" value="THIAMINE-MONOPHOSPHATE KINASE"/>
    <property type="match status" value="1"/>
</dbReference>
<dbReference type="GO" id="GO:0009229">
    <property type="term" value="P:thiamine diphosphate biosynthetic process"/>
    <property type="evidence" value="ECO:0007669"/>
    <property type="project" value="UniProtKB-UniRule"/>
</dbReference>
<protein>
    <recommendedName>
        <fullName evidence="1">Thiamine-monophosphate kinase</fullName>
        <shortName evidence="1">TMP kinase</shortName>
        <shortName evidence="1">Thiamine-phosphate kinase</shortName>
        <ecNumber evidence="1">2.7.4.16</ecNumber>
    </recommendedName>
</protein>
<keyword evidence="1" id="KW-0547">Nucleotide-binding</keyword>
<keyword evidence="1" id="KW-0460">Magnesium</keyword>
<evidence type="ECO:0000259" key="2">
    <source>
        <dbReference type="Pfam" id="PF00586"/>
    </source>
</evidence>
<dbReference type="Pfam" id="PF02769">
    <property type="entry name" value="AIRS_C"/>
    <property type="match status" value="1"/>
</dbReference>
<feature type="binding site" evidence="1">
    <location>
        <position position="220"/>
    </location>
    <ligand>
        <name>ATP</name>
        <dbReference type="ChEBI" id="CHEBI:30616"/>
    </ligand>
</feature>
<evidence type="ECO:0000256" key="1">
    <source>
        <dbReference type="HAMAP-Rule" id="MF_02128"/>
    </source>
</evidence>
<dbReference type="HAMAP" id="MF_02128">
    <property type="entry name" value="TMP_kinase"/>
    <property type="match status" value="1"/>
</dbReference>
<dbReference type="GO" id="GO:0009030">
    <property type="term" value="F:thiamine-phosphate kinase activity"/>
    <property type="evidence" value="ECO:0007669"/>
    <property type="project" value="UniProtKB-UniRule"/>
</dbReference>
<dbReference type="Proteomes" id="UP000282515">
    <property type="component" value="Unassembled WGS sequence"/>
</dbReference>
<feature type="binding site" evidence="1">
    <location>
        <position position="133"/>
    </location>
    <ligand>
        <name>Mg(2+)</name>
        <dbReference type="ChEBI" id="CHEBI:18420"/>
        <label>1</label>
    </ligand>
</feature>
<feature type="binding site" evidence="1">
    <location>
        <position position="56"/>
    </location>
    <ligand>
        <name>Mg(2+)</name>
        <dbReference type="ChEBI" id="CHEBI:18420"/>
        <label>2</label>
    </ligand>
</feature>
<evidence type="ECO:0000313" key="4">
    <source>
        <dbReference type="EMBL" id="RLV56646.1"/>
    </source>
</evidence>
<feature type="binding site" evidence="1">
    <location>
        <position position="40"/>
    </location>
    <ligand>
        <name>Mg(2+)</name>
        <dbReference type="ChEBI" id="CHEBI:18420"/>
        <label>4</label>
    </ligand>
</feature>
<feature type="binding site" evidence="1">
    <location>
        <position position="56"/>
    </location>
    <ligand>
        <name>Mg(2+)</name>
        <dbReference type="ChEBI" id="CHEBI:18420"/>
        <label>1</label>
    </ligand>
</feature>
<dbReference type="InterPro" id="IPR010918">
    <property type="entry name" value="PurM-like_C_dom"/>
</dbReference>
<comment type="function">
    <text evidence="1">Catalyzes the ATP-dependent phosphorylation of thiamine-monophosphate (TMP) to form thiamine-pyrophosphate (TPP), the active form of vitamin B1.</text>
</comment>
<feature type="binding site" evidence="1">
    <location>
        <position position="40"/>
    </location>
    <ligand>
        <name>Mg(2+)</name>
        <dbReference type="ChEBI" id="CHEBI:18420"/>
        <label>3</label>
    </ligand>
</feature>
<comment type="similarity">
    <text evidence="1">Belongs to the thiamine-monophosphate kinase family.</text>
</comment>
<feature type="binding site" evidence="1">
    <location>
        <position position="85"/>
    </location>
    <ligand>
        <name>Mg(2+)</name>
        <dbReference type="ChEBI" id="CHEBI:18420"/>
        <label>3</label>
    </ligand>
</feature>
<evidence type="ECO:0000313" key="5">
    <source>
        <dbReference type="Proteomes" id="UP000282515"/>
    </source>
</evidence>
<accession>A0A3L8PML1</accession>
<dbReference type="EMBL" id="RDBF01000003">
    <property type="protein sequence ID" value="RLV56646.1"/>
    <property type="molecule type" value="Genomic_DNA"/>
</dbReference>
<evidence type="ECO:0000259" key="3">
    <source>
        <dbReference type="Pfam" id="PF02769"/>
    </source>
</evidence>
<feature type="binding site" evidence="1">
    <location>
        <position position="54"/>
    </location>
    <ligand>
        <name>Mg(2+)</name>
        <dbReference type="ChEBI" id="CHEBI:18420"/>
        <label>4</label>
    </ligand>
</feature>
<feature type="binding site" evidence="1">
    <location>
        <position position="85"/>
    </location>
    <ligand>
        <name>Mg(2+)</name>
        <dbReference type="ChEBI" id="CHEBI:18420"/>
        <label>2</label>
    </ligand>
</feature>
<dbReference type="NCBIfam" id="NF004351">
    <property type="entry name" value="PRK05731.1-4"/>
    <property type="match status" value="1"/>
</dbReference>
<dbReference type="UniPathway" id="UPA00060">
    <property type="reaction ID" value="UER00142"/>
</dbReference>
<feature type="binding site" evidence="1">
    <location>
        <position position="272"/>
    </location>
    <ligand>
        <name>substrate</name>
    </ligand>
</feature>
<dbReference type="InterPro" id="IPR036921">
    <property type="entry name" value="PurM-like_N_sf"/>
</dbReference>
<dbReference type="GO" id="GO:0009228">
    <property type="term" value="P:thiamine biosynthetic process"/>
    <property type="evidence" value="ECO:0007669"/>
    <property type="project" value="UniProtKB-KW"/>
</dbReference>
<feature type="binding site" evidence="1">
    <location>
        <begin position="132"/>
        <end position="133"/>
    </location>
    <ligand>
        <name>ATP</name>
        <dbReference type="ChEBI" id="CHEBI:30616"/>
    </ligand>
</feature>
<feature type="binding site" evidence="1">
    <location>
        <position position="63"/>
    </location>
    <ligand>
        <name>substrate</name>
    </ligand>
</feature>
<dbReference type="Gene3D" id="3.90.650.10">
    <property type="entry name" value="PurM-like C-terminal domain"/>
    <property type="match status" value="1"/>
</dbReference>
<reference evidence="4 5" key="1">
    <citation type="submission" date="2018-10" db="EMBL/GenBank/DDBJ databases">
        <title>Aeromicrobium sp. 9W16Y-2 whole genome shotgun sequence.</title>
        <authorList>
            <person name="Li F."/>
        </authorList>
    </citation>
    <scope>NUCLEOTIDE SEQUENCE [LARGE SCALE GENOMIC DNA]</scope>
    <source>
        <strain evidence="4 5">9W16Y-2</strain>
    </source>
</reference>
<dbReference type="OrthoDB" id="9802811at2"/>
<dbReference type="PIRSF" id="PIRSF005303">
    <property type="entry name" value="Thiam_monoph_kin"/>
    <property type="match status" value="1"/>
</dbReference>
<proteinExistence type="inferred from homology"/>
<comment type="caution">
    <text evidence="4">The sequence shown here is derived from an EMBL/GenBank/DDBJ whole genome shotgun (WGS) entry which is preliminary data.</text>
</comment>
<feature type="domain" description="PurM-like N-terminal" evidence="2">
    <location>
        <begin position="38"/>
        <end position="148"/>
    </location>
</feature>
<comment type="pathway">
    <text evidence="1">Cofactor biosynthesis; thiamine diphosphate biosynthesis; thiamine diphosphate from thiamine phosphate: step 1/1.</text>
</comment>
<keyword evidence="1 4" id="KW-0418">Kinase</keyword>
<keyword evidence="1" id="KW-0784">Thiamine biosynthesis</keyword>
<feature type="binding site" evidence="1">
    <location>
        <position position="85"/>
    </location>
    <ligand>
        <name>Mg(2+)</name>
        <dbReference type="ChEBI" id="CHEBI:18420"/>
        <label>4</label>
    </ligand>
</feature>
<keyword evidence="1" id="KW-0479">Metal-binding</keyword>
<dbReference type="CDD" id="cd02194">
    <property type="entry name" value="ThiL"/>
    <property type="match status" value="1"/>
</dbReference>
<feature type="binding site" evidence="1">
    <location>
        <position position="156"/>
    </location>
    <ligand>
        <name>ATP</name>
        <dbReference type="ChEBI" id="CHEBI:30616"/>
    </ligand>
</feature>
<dbReference type="EC" id="2.7.4.16" evidence="1"/>
<dbReference type="Pfam" id="PF00586">
    <property type="entry name" value="AIRS"/>
    <property type="match status" value="1"/>
</dbReference>
<feature type="binding site" evidence="1">
    <location>
        <position position="221"/>
    </location>
    <ligand>
        <name>Mg(2+)</name>
        <dbReference type="ChEBI" id="CHEBI:18420"/>
        <label>5</label>
    </ligand>
</feature>
<dbReference type="AlphaFoldDB" id="A0A3L8PML1"/>
<dbReference type="GO" id="GO:0000287">
    <property type="term" value="F:magnesium ion binding"/>
    <property type="evidence" value="ECO:0007669"/>
    <property type="project" value="UniProtKB-UniRule"/>
</dbReference>
<comment type="caution">
    <text evidence="1">Lacks conserved residue(s) required for the propagation of feature annotation.</text>
</comment>
<name>A0A3L8PML1_9ACTN</name>
<sequence>MGKVSSTDQTIAAVGEFGLIDRVTEGIGSSEYVLLGPGDDAAHVATADGTFVVSTDILVEGRHFRRDWSSPADIGHKAAAANLSDINAMGGVATALTMAFAAPADLPEQWALEMVAAFEAECATVGAHLVGGDVSSADQVVISVTAIGDAERPVTRAGAQVGDVVAYAGTLGLSAAGYAALSRGFRSPKVAVDAHRRPAPPYAAGPAAAASGATAMIDVSDGFVADLGHLARASKVGVDVRSEAFVLPEAVETLASALGGLDPLSFVLGGGEDFALVATFPSADALPEGWTVVGEVREGAGEVTVDGAPYAGNPGHRHFA</sequence>
<comment type="catalytic activity">
    <reaction evidence="1">
        <text>thiamine phosphate + ATP = thiamine diphosphate + ADP</text>
        <dbReference type="Rhea" id="RHEA:15913"/>
        <dbReference type="ChEBI" id="CHEBI:30616"/>
        <dbReference type="ChEBI" id="CHEBI:37575"/>
        <dbReference type="ChEBI" id="CHEBI:58937"/>
        <dbReference type="ChEBI" id="CHEBI:456216"/>
        <dbReference type="EC" id="2.7.4.16"/>
    </reaction>
</comment>
<comment type="miscellaneous">
    <text evidence="1">Reaction mechanism of ThiL seems to utilize a direct, inline transfer of the gamma-phosphate of ATP to TMP rather than a phosphorylated enzyme intermediate.</text>
</comment>
<dbReference type="SUPFAM" id="SSF55326">
    <property type="entry name" value="PurM N-terminal domain-like"/>
    <property type="match status" value="1"/>
</dbReference>
<keyword evidence="1" id="KW-0067">ATP-binding</keyword>
<dbReference type="PANTHER" id="PTHR30270:SF0">
    <property type="entry name" value="THIAMINE-MONOPHOSPHATE KINASE"/>
    <property type="match status" value="1"/>
</dbReference>
<feature type="domain" description="PurM-like C-terminal" evidence="3">
    <location>
        <begin position="160"/>
        <end position="266"/>
    </location>
</feature>
<dbReference type="NCBIfam" id="TIGR01379">
    <property type="entry name" value="thiL"/>
    <property type="match status" value="1"/>
</dbReference>
<organism evidence="4 5">
    <name type="scientific">Aeromicrobium phragmitis</name>
    <dbReference type="NCBI Taxonomy" id="2478914"/>
    <lineage>
        <taxon>Bacteria</taxon>
        <taxon>Bacillati</taxon>
        <taxon>Actinomycetota</taxon>
        <taxon>Actinomycetes</taxon>
        <taxon>Propionibacteriales</taxon>
        <taxon>Nocardioidaceae</taxon>
        <taxon>Aeromicrobium</taxon>
    </lineage>
</organism>
<keyword evidence="1 4" id="KW-0808">Transferase</keyword>
<feature type="binding site" evidence="1">
    <location>
        <position position="218"/>
    </location>
    <ligand>
        <name>Mg(2+)</name>
        <dbReference type="ChEBI" id="CHEBI:18420"/>
        <label>3</label>
    </ligand>
</feature>
<dbReference type="InterPro" id="IPR036676">
    <property type="entry name" value="PurM-like_C_sf"/>
</dbReference>
<dbReference type="GO" id="GO:0005524">
    <property type="term" value="F:ATP binding"/>
    <property type="evidence" value="ECO:0007669"/>
    <property type="project" value="UniProtKB-UniRule"/>
</dbReference>
<dbReference type="InterPro" id="IPR016188">
    <property type="entry name" value="PurM-like_N"/>
</dbReference>